<dbReference type="PANTHER" id="PTHR22804:SF11">
    <property type="entry name" value="HYALURONAN AND PROTEOGLYCAN LINK PROTEIN 4"/>
    <property type="match status" value="1"/>
</dbReference>
<keyword evidence="14" id="KW-0812">Transmembrane</keyword>
<dbReference type="Pfam" id="PF07686">
    <property type="entry name" value="V-set"/>
    <property type="match status" value="1"/>
</dbReference>
<dbReference type="GO" id="GO:0072534">
    <property type="term" value="C:perineuronal net"/>
    <property type="evidence" value="ECO:0007669"/>
    <property type="project" value="TreeGrafter"/>
</dbReference>
<dbReference type="InterPro" id="IPR036179">
    <property type="entry name" value="Ig-like_dom_sf"/>
</dbReference>
<keyword evidence="4" id="KW-0732">Signal</keyword>
<comment type="function">
    <text evidence="10">Essential for the proper localization of brevican (BCAN), mainly as a perineuronal nets (PNNs)-type deposition in the brainstem and cerebellum thereby playing a key role in the formation and structural organization of PNNs. Contributes to the formation and transmission of inhibitory GABAergic synapses between Purkinje cells and deep cerebellar nuclei neurons.</text>
</comment>
<evidence type="ECO:0000256" key="7">
    <source>
        <dbReference type="ARBA" id="ARBA00023180"/>
    </source>
</evidence>
<organism evidence="17 18">
    <name type="scientific">Callorhinchus milii</name>
    <name type="common">Ghost shark</name>
    <dbReference type="NCBI Taxonomy" id="7868"/>
    <lineage>
        <taxon>Eukaryota</taxon>
        <taxon>Metazoa</taxon>
        <taxon>Chordata</taxon>
        <taxon>Craniata</taxon>
        <taxon>Vertebrata</taxon>
        <taxon>Chondrichthyes</taxon>
        <taxon>Holocephali</taxon>
        <taxon>Chimaeriformes</taxon>
        <taxon>Callorhinchidae</taxon>
        <taxon>Callorhinchus</taxon>
    </lineage>
</organism>
<dbReference type="SUPFAM" id="SSF48726">
    <property type="entry name" value="Immunoglobulin"/>
    <property type="match status" value="1"/>
</dbReference>
<dbReference type="InterPro" id="IPR003599">
    <property type="entry name" value="Ig_sub"/>
</dbReference>
<evidence type="ECO:0000256" key="5">
    <source>
        <dbReference type="ARBA" id="ARBA00022737"/>
    </source>
</evidence>
<dbReference type="InterPro" id="IPR003598">
    <property type="entry name" value="Ig_sub2"/>
</dbReference>
<feature type="transmembrane region" description="Helical" evidence="14">
    <location>
        <begin position="16"/>
        <end position="34"/>
    </location>
</feature>
<dbReference type="InParanoid" id="A0A4W3H2M1"/>
<dbReference type="SMART" id="SM00409">
    <property type="entry name" value="IG"/>
    <property type="match status" value="1"/>
</dbReference>
<comment type="subcellular location">
    <subcellularLocation>
        <location evidence="1">Secreted</location>
        <location evidence="1">Extracellular space</location>
        <location evidence="1">Extracellular matrix</location>
    </subcellularLocation>
</comment>
<keyword evidence="3" id="KW-0272">Extracellular matrix</keyword>
<protein>
    <recommendedName>
        <fullName evidence="11">Hyaluronan and proteoglycan link protein 4</fullName>
    </recommendedName>
    <alternativeName>
        <fullName evidence="12">Brain link protein 2</fullName>
    </alternativeName>
</protein>
<dbReference type="OMA" id="QACLQQD"/>
<keyword evidence="14" id="KW-0472">Membrane</keyword>
<reference evidence="17" key="4">
    <citation type="submission" date="2025-08" db="UniProtKB">
        <authorList>
            <consortium name="Ensembl"/>
        </authorList>
    </citation>
    <scope>IDENTIFICATION</scope>
</reference>
<dbReference type="CDD" id="cd03519">
    <property type="entry name" value="Link_domain_HAPLN_module_2"/>
    <property type="match status" value="1"/>
</dbReference>
<dbReference type="GO" id="GO:0010001">
    <property type="term" value="P:glial cell differentiation"/>
    <property type="evidence" value="ECO:0007669"/>
    <property type="project" value="TreeGrafter"/>
</dbReference>
<evidence type="ECO:0000256" key="2">
    <source>
        <dbReference type="ARBA" id="ARBA00022525"/>
    </source>
</evidence>
<evidence type="ECO:0000259" key="15">
    <source>
        <dbReference type="PROSITE" id="PS50835"/>
    </source>
</evidence>
<evidence type="ECO:0000313" key="17">
    <source>
        <dbReference type="Ensembl" id="ENSCMIP00000009595.1"/>
    </source>
</evidence>
<dbReference type="InterPro" id="IPR007110">
    <property type="entry name" value="Ig-like_dom"/>
</dbReference>
<dbReference type="PANTHER" id="PTHR22804">
    <property type="entry name" value="AGGRECAN/VERSICAN PROTEOGLYCAN"/>
    <property type="match status" value="1"/>
</dbReference>
<evidence type="ECO:0000256" key="8">
    <source>
        <dbReference type="ARBA" id="ARBA00023290"/>
    </source>
</evidence>
<dbReference type="Ensembl" id="ENSCMIT00000009856.1">
    <property type="protein sequence ID" value="ENSCMIP00000009595.1"/>
    <property type="gene ID" value="ENSCMIG00000005087.1"/>
</dbReference>
<feature type="domain" description="Link" evidence="16">
    <location>
        <begin position="164"/>
        <end position="259"/>
    </location>
</feature>
<dbReference type="PRINTS" id="PR01265">
    <property type="entry name" value="LINKMODULE"/>
</dbReference>
<dbReference type="Pfam" id="PF00193">
    <property type="entry name" value="Xlink"/>
    <property type="match status" value="2"/>
</dbReference>
<evidence type="ECO:0000256" key="11">
    <source>
        <dbReference type="ARBA" id="ARBA00069067"/>
    </source>
</evidence>
<keyword evidence="7" id="KW-0325">Glycoprotein</keyword>
<dbReference type="SMART" id="SM00408">
    <property type="entry name" value="IGc2"/>
    <property type="match status" value="1"/>
</dbReference>
<evidence type="ECO:0000256" key="9">
    <source>
        <dbReference type="ARBA" id="ARBA00038272"/>
    </source>
</evidence>
<evidence type="ECO:0000259" key="16">
    <source>
        <dbReference type="PROSITE" id="PS50963"/>
    </source>
</evidence>
<dbReference type="GO" id="GO:0005540">
    <property type="term" value="F:hyaluronic acid binding"/>
    <property type="evidence" value="ECO:0007669"/>
    <property type="project" value="UniProtKB-KW"/>
</dbReference>
<keyword evidence="2" id="KW-0964">Secreted</keyword>
<comment type="caution">
    <text evidence="13">Lacks conserved residue(s) required for the propagation of feature annotation.</text>
</comment>
<evidence type="ECO:0000256" key="1">
    <source>
        <dbReference type="ARBA" id="ARBA00004498"/>
    </source>
</evidence>
<dbReference type="GO" id="GO:0002052">
    <property type="term" value="P:positive regulation of neuroblast proliferation"/>
    <property type="evidence" value="ECO:0007669"/>
    <property type="project" value="TreeGrafter"/>
</dbReference>
<dbReference type="PROSITE" id="PS50835">
    <property type="entry name" value="IG_LIKE"/>
    <property type="match status" value="1"/>
</dbReference>
<dbReference type="GO" id="GO:0001501">
    <property type="term" value="P:skeletal system development"/>
    <property type="evidence" value="ECO:0007669"/>
    <property type="project" value="TreeGrafter"/>
</dbReference>
<dbReference type="InterPro" id="IPR013783">
    <property type="entry name" value="Ig-like_fold"/>
</dbReference>
<reference evidence="18" key="1">
    <citation type="journal article" date="2006" name="Science">
        <title>Ancient noncoding elements conserved in the human genome.</title>
        <authorList>
            <person name="Venkatesh B."/>
            <person name="Kirkness E.F."/>
            <person name="Loh Y.H."/>
            <person name="Halpern A.L."/>
            <person name="Lee A.P."/>
            <person name="Johnson J."/>
            <person name="Dandona N."/>
            <person name="Viswanathan L.D."/>
            <person name="Tay A."/>
            <person name="Venter J.C."/>
            <person name="Strausberg R.L."/>
            <person name="Brenner S."/>
        </authorList>
    </citation>
    <scope>NUCLEOTIDE SEQUENCE [LARGE SCALE GENOMIC DNA]</scope>
</reference>
<dbReference type="GeneID" id="103181978"/>
<dbReference type="InterPro" id="IPR013106">
    <property type="entry name" value="Ig_V-set"/>
</dbReference>
<dbReference type="SMART" id="SM00445">
    <property type="entry name" value="LINK"/>
    <property type="match status" value="2"/>
</dbReference>
<dbReference type="GO" id="GO:0007417">
    <property type="term" value="P:central nervous system development"/>
    <property type="evidence" value="ECO:0007669"/>
    <property type="project" value="TreeGrafter"/>
</dbReference>
<evidence type="ECO:0000256" key="4">
    <source>
        <dbReference type="ARBA" id="ARBA00022729"/>
    </source>
</evidence>
<dbReference type="Gene3D" id="3.10.100.10">
    <property type="entry name" value="Mannose-Binding Protein A, subunit A"/>
    <property type="match status" value="2"/>
</dbReference>
<dbReference type="CTD" id="404037"/>
<name>A0A4W3H2M1_CALMI</name>
<gene>
    <name evidence="17" type="primary">hapln4</name>
</gene>
<evidence type="ECO:0000256" key="14">
    <source>
        <dbReference type="SAM" id="Phobius"/>
    </source>
</evidence>
<dbReference type="KEGG" id="cmk:103181978"/>
<evidence type="ECO:0000256" key="10">
    <source>
        <dbReference type="ARBA" id="ARBA00057003"/>
    </source>
</evidence>
<dbReference type="GO" id="GO:0045202">
    <property type="term" value="C:synapse"/>
    <property type="evidence" value="ECO:0007669"/>
    <property type="project" value="TreeGrafter"/>
</dbReference>
<dbReference type="FunFam" id="2.60.40.10:FF:000536">
    <property type="entry name" value="Hyaluronan and proteoglycan link protein 4"/>
    <property type="match status" value="1"/>
</dbReference>
<evidence type="ECO:0000256" key="3">
    <source>
        <dbReference type="ARBA" id="ARBA00022530"/>
    </source>
</evidence>
<dbReference type="InterPro" id="IPR000538">
    <property type="entry name" value="Link_dom"/>
</dbReference>
<evidence type="ECO:0000313" key="18">
    <source>
        <dbReference type="Proteomes" id="UP000314986"/>
    </source>
</evidence>
<keyword evidence="5" id="KW-0677">Repeat</keyword>
<dbReference type="InterPro" id="IPR050691">
    <property type="entry name" value="Hyaluronan_bind_Proteoglycan"/>
</dbReference>
<dbReference type="AlphaFoldDB" id="A0A4W3H2M1"/>
<keyword evidence="18" id="KW-1185">Reference proteome</keyword>
<dbReference type="InterPro" id="IPR016187">
    <property type="entry name" value="CTDL_fold"/>
</dbReference>
<dbReference type="GO" id="GO:0005615">
    <property type="term" value="C:extracellular space"/>
    <property type="evidence" value="ECO:0007669"/>
    <property type="project" value="TreeGrafter"/>
</dbReference>
<evidence type="ECO:0000256" key="6">
    <source>
        <dbReference type="ARBA" id="ARBA00023157"/>
    </source>
</evidence>
<dbReference type="SUPFAM" id="SSF56436">
    <property type="entry name" value="C-type lectin-like"/>
    <property type="match status" value="2"/>
</dbReference>
<feature type="domain" description="Ig-like" evidence="15">
    <location>
        <begin position="47"/>
        <end position="162"/>
    </location>
</feature>
<dbReference type="PROSITE" id="PS50963">
    <property type="entry name" value="LINK_2"/>
    <property type="match status" value="2"/>
</dbReference>
<dbReference type="GO" id="GO:0007155">
    <property type="term" value="P:cell adhesion"/>
    <property type="evidence" value="ECO:0007669"/>
    <property type="project" value="InterPro"/>
</dbReference>
<dbReference type="FunFam" id="3.10.100.10:FF:000001">
    <property type="entry name" value="Hyaluronan proteoglycan link protein 1"/>
    <property type="match status" value="1"/>
</dbReference>
<dbReference type="Gene3D" id="2.60.40.10">
    <property type="entry name" value="Immunoglobulins"/>
    <property type="match status" value="1"/>
</dbReference>
<comment type="similarity">
    <text evidence="9">Belongs to the HAPLN family.</text>
</comment>
<evidence type="ECO:0000256" key="12">
    <source>
        <dbReference type="ARBA" id="ARBA00082812"/>
    </source>
</evidence>
<keyword evidence="8" id="KW-0373">Hyaluronic acid</keyword>
<keyword evidence="14" id="KW-1133">Transmembrane helix</keyword>
<dbReference type="FunFam" id="3.10.100.10:FF:000002">
    <property type="entry name" value="Hyaluronan proteoglycan link protein 1"/>
    <property type="match status" value="1"/>
</dbReference>
<dbReference type="GeneTree" id="ENSGT00940000160926"/>
<feature type="disulfide bond" evidence="13">
    <location>
        <begin position="309"/>
        <end position="330"/>
    </location>
</feature>
<reference evidence="18" key="2">
    <citation type="journal article" date="2007" name="PLoS Biol.">
        <title>Survey sequencing and comparative analysis of the elephant shark (Callorhinchus milii) genome.</title>
        <authorList>
            <person name="Venkatesh B."/>
            <person name="Kirkness E.F."/>
            <person name="Loh Y.H."/>
            <person name="Halpern A.L."/>
            <person name="Lee A.P."/>
            <person name="Johnson J."/>
            <person name="Dandona N."/>
            <person name="Viswanathan L.D."/>
            <person name="Tay A."/>
            <person name="Venter J.C."/>
            <person name="Strausberg R.L."/>
            <person name="Brenner S."/>
        </authorList>
    </citation>
    <scope>NUCLEOTIDE SEQUENCE [LARGE SCALE GENOMIC DNA]</scope>
</reference>
<reference evidence="17" key="5">
    <citation type="submission" date="2025-09" db="UniProtKB">
        <authorList>
            <consortium name="Ensembl"/>
        </authorList>
    </citation>
    <scope>IDENTIFICATION</scope>
</reference>
<dbReference type="OrthoDB" id="5359219at2759"/>
<dbReference type="PROSITE" id="PS01241">
    <property type="entry name" value="LINK_1"/>
    <property type="match status" value="1"/>
</dbReference>
<accession>A0A4W3H2M1</accession>
<reference evidence="18" key="3">
    <citation type="journal article" date="2014" name="Nature">
        <title>Elephant shark genome provides unique insights into gnathostome evolution.</title>
        <authorList>
            <consortium name="International Elephant Shark Genome Sequencing Consortium"/>
            <person name="Venkatesh B."/>
            <person name="Lee A.P."/>
            <person name="Ravi V."/>
            <person name="Maurya A.K."/>
            <person name="Lian M.M."/>
            <person name="Swann J.B."/>
            <person name="Ohta Y."/>
            <person name="Flajnik M.F."/>
            <person name="Sutoh Y."/>
            <person name="Kasahara M."/>
            <person name="Hoon S."/>
            <person name="Gangu V."/>
            <person name="Roy S.W."/>
            <person name="Irimia M."/>
            <person name="Korzh V."/>
            <person name="Kondrychyn I."/>
            <person name="Lim Z.W."/>
            <person name="Tay B.H."/>
            <person name="Tohari S."/>
            <person name="Kong K.W."/>
            <person name="Ho S."/>
            <person name="Lorente-Galdos B."/>
            <person name="Quilez J."/>
            <person name="Marques-Bonet T."/>
            <person name="Raney B.J."/>
            <person name="Ingham P.W."/>
            <person name="Tay A."/>
            <person name="Hillier L.W."/>
            <person name="Minx P."/>
            <person name="Boehm T."/>
            <person name="Wilson R.K."/>
            <person name="Brenner S."/>
            <person name="Warren W.C."/>
        </authorList>
    </citation>
    <scope>NUCLEOTIDE SEQUENCE [LARGE SCALE GENOMIC DNA]</scope>
</reference>
<proteinExistence type="inferred from homology"/>
<keyword evidence="6 13" id="KW-1015">Disulfide bond</keyword>
<feature type="disulfide bond" evidence="13">
    <location>
        <begin position="210"/>
        <end position="231"/>
    </location>
</feature>
<dbReference type="Proteomes" id="UP000314986">
    <property type="component" value="Unassembled WGS sequence"/>
</dbReference>
<feature type="domain" description="Link" evidence="16">
    <location>
        <begin position="264"/>
        <end position="356"/>
    </location>
</feature>
<sequence length="357" mass="40216">MVVLRRSSSPSQDNSLLIFFMPLFISLVATVIGIKQKVQVSGDESGAVVVQTAPGEVLTHRGASIVLPCRYNEQPGHQEPDQIRIKWTKVDHSLQSSDVFLSLGEVRHSFGVYKDRVFLHGDGQGDASLVLEHVTLQDYGKYECEVVNELEDDTGIVKLNLEGVVFPYQSRLGRYKLNFYEAERACREQDGVLASYEQVHRAWGDGLDWCNAGWLEDGSVQYPIASPRRRCSGSDRTVGISNYGYRHKEDERYDAFCFTSNLQGNVYFRKMYRKLNYAEAMRACERSGGAIAKVGQLYAAWKIDLLDRCDAGWLEDGSVRYPIVNPRAKCGGPDPGVRSYGFPDKKRALYGAYCYKQ</sequence>
<dbReference type="InterPro" id="IPR016186">
    <property type="entry name" value="C-type_lectin-like/link_sf"/>
</dbReference>
<evidence type="ECO:0000256" key="13">
    <source>
        <dbReference type="PROSITE-ProRule" id="PRU00323"/>
    </source>
</evidence>